<feature type="compositionally biased region" description="Acidic residues" evidence="1">
    <location>
        <begin position="271"/>
        <end position="284"/>
    </location>
</feature>
<gene>
    <name evidence="2" type="ORF">CBR_g17796</name>
</gene>
<feature type="compositionally biased region" description="Basic and acidic residues" evidence="1">
    <location>
        <begin position="285"/>
        <end position="299"/>
    </location>
</feature>
<dbReference type="EMBL" id="BFEA01000196">
    <property type="protein sequence ID" value="GBG74085.1"/>
    <property type="molecule type" value="Genomic_DNA"/>
</dbReference>
<dbReference type="AlphaFoldDB" id="A0A388KVJ5"/>
<organism evidence="2 3">
    <name type="scientific">Chara braunii</name>
    <name type="common">Braun's stonewort</name>
    <dbReference type="NCBI Taxonomy" id="69332"/>
    <lineage>
        <taxon>Eukaryota</taxon>
        <taxon>Viridiplantae</taxon>
        <taxon>Streptophyta</taxon>
        <taxon>Charophyceae</taxon>
        <taxon>Charales</taxon>
        <taxon>Characeae</taxon>
        <taxon>Chara</taxon>
    </lineage>
</organism>
<feature type="compositionally biased region" description="Acidic residues" evidence="1">
    <location>
        <begin position="254"/>
        <end position="265"/>
    </location>
</feature>
<feature type="region of interest" description="Disordered" evidence="1">
    <location>
        <begin position="214"/>
        <end position="371"/>
    </location>
</feature>
<feature type="compositionally biased region" description="Acidic residues" evidence="1">
    <location>
        <begin position="218"/>
        <end position="241"/>
    </location>
</feature>
<evidence type="ECO:0000256" key="1">
    <source>
        <dbReference type="SAM" id="MobiDB-lite"/>
    </source>
</evidence>
<evidence type="ECO:0000313" key="3">
    <source>
        <dbReference type="Proteomes" id="UP000265515"/>
    </source>
</evidence>
<proteinExistence type="predicted"/>
<reference evidence="2 3" key="1">
    <citation type="journal article" date="2018" name="Cell">
        <title>The Chara Genome: Secondary Complexity and Implications for Plant Terrestrialization.</title>
        <authorList>
            <person name="Nishiyama T."/>
            <person name="Sakayama H."/>
            <person name="Vries J.D."/>
            <person name="Buschmann H."/>
            <person name="Saint-Marcoux D."/>
            <person name="Ullrich K.K."/>
            <person name="Haas F.B."/>
            <person name="Vanderstraeten L."/>
            <person name="Becker D."/>
            <person name="Lang D."/>
            <person name="Vosolsobe S."/>
            <person name="Rombauts S."/>
            <person name="Wilhelmsson P.K.I."/>
            <person name="Janitza P."/>
            <person name="Kern R."/>
            <person name="Heyl A."/>
            <person name="Rumpler F."/>
            <person name="Villalobos L.I.A.C."/>
            <person name="Clay J.M."/>
            <person name="Skokan R."/>
            <person name="Toyoda A."/>
            <person name="Suzuki Y."/>
            <person name="Kagoshima H."/>
            <person name="Schijlen E."/>
            <person name="Tajeshwar N."/>
            <person name="Catarino B."/>
            <person name="Hetherington A.J."/>
            <person name="Saltykova A."/>
            <person name="Bonnot C."/>
            <person name="Breuninger H."/>
            <person name="Symeonidi A."/>
            <person name="Radhakrishnan G.V."/>
            <person name="Van Nieuwerburgh F."/>
            <person name="Deforce D."/>
            <person name="Chang C."/>
            <person name="Karol K.G."/>
            <person name="Hedrich R."/>
            <person name="Ulvskov P."/>
            <person name="Glockner G."/>
            <person name="Delwiche C.F."/>
            <person name="Petrasek J."/>
            <person name="Van de Peer Y."/>
            <person name="Friml J."/>
            <person name="Beilby M."/>
            <person name="Dolan L."/>
            <person name="Kohara Y."/>
            <person name="Sugano S."/>
            <person name="Fujiyama A."/>
            <person name="Delaux P.-M."/>
            <person name="Quint M."/>
            <person name="TheiBen G."/>
            <person name="Hagemann M."/>
            <person name="Harholt J."/>
            <person name="Dunand C."/>
            <person name="Zachgo S."/>
            <person name="Langdale J."/>
            <person name="Maumus F."/>
            <person name="Straeten D.V.D."/>
            <person name="Gould S.B."/>
            <person name="Rensing S.A."/>
        </authorList>
    </citation>
    <scope>NUCLEOTIDE SEQUENCE [LARGE SCALE GENOMIC DNA]</scope>
    <source>
        <strain evidence="2 3">S276</strain>
    </source>
</reference>
<comment type="caution">
    <text evidence="2">The sequence shown here is derived from an EMBL/GenBank/DDBJ whole genome shotgun (WGS) entry which is preliminary data.</text>
</comment>
<dbReference type="Proteomes" id="UP000265515">
    <property type="component" value="Unassembled WGS sequence"/>
</dbReference>
<dbReference type="Gramene" id="GBG74085">
    <property type="protein sequence ID" value="GBG74085"/>
    <property type="gene ID" value="CBR_g17796"/>
</dbReference>
<accession>A0A388KVJ5</accession>
<keyword evidence="3" id="KW-1185">Reference proteome</keyword>
<sequence>MEKEIRLLRLGAEIQVPEPPGCPEASLFDVGIKIAEKSVDPWDIADGIIPEEHVAIREEEAQMARKGAMRRGGYSVEGTGAAKGTRIELTWTRDSEHRAMNEDVELLIIQAWRTEVEGDLLGFVFGTVAPGHRQTIVGELLIPFTQLLDDLPIDIISHCDENPAPHILSWSLTPYLQWSACLEDQWGNGSYLSDAEYLNPRGITDVLFFQHGTKSGEEAEEEEEEAKEEEEEETSEEEENYSEYSEHESGAVSEESEEGEEEEQDGASAEEGADQAEAQEDDPAAEQRRAEIAEGKRPLEQSVGLDLPIPDDPTSPEPPKEEDELPHAEALGTPARRQRSRSPSPSPRPLVRARPDPGHRASSPVIIRPSP</sequence>
<evidence type="ECO:0000313" key="2">
    <source>
        <dbReference type="EMBL" id="GBG74085.1"/>
    </source>
</evidence>
<name>A0A388KVJ5_CHABU</name>
<protein>
    <submittedName>
        <fullName evidence="2">Uncharacterized protein</fullName>
    </submittedName>
</protein>